<accession>A0AAE3XIV1</accession>
<feature type="coiled-coil region" evidence="1">
    <location>
        <begin position="464"/>
        <end position="491"/>
    </location>
</feature>
<keyword evidence="1" id="KW-0175">Coiled coil</keyword>
<evidence type="ECO:0000313" key="3">
    <source>
        <dbReference type="Proteomes" id="UP001185092"/>
    </source>
</evidence>
<comment type="caution">
    <text evidence="2">The sequence shown here is derived from an EMBL/GenBank/DDBJ whole genome shotgun (WGS) entry which is preliminary data.</text>
</comment>
<protein>
    <submittedName>
        <fullName evidence="2">Chromosome segregation ATPase</fullName>
    </submittedName>
</protein>
<name>A0AAE3XIV1_9BACT</name>
<proteinExistence type="predicted"/>
<organism evidence="2 3">
    <name type="scientific">Aureibacter tunicatorum</name>
    <dbReference type="NCBI Taxonomy" id="866807"/>
    <lineage>
        <taxon>Bacteria</taxon>
        <taxon>Pseudomonadati</taxon>
        <taxon>Bacteroidota</taxon>
        <taxon>Cytophagia</taxon>
        <taxon>Cytophagales</taxon>
        <taxon>Persicobacteraceae</taxon>
        <taxon>Aureibacter</taxon>
    </lineage>
</organism>
<dbReference type="Proteomes" id="UP001185092">
    <property type="component" value="Unassembled WGS sequence"/>
</dbReference>
<keyword evidence="3" id="KW-1185">Reference proteome</keyword>
<reference evidence="2" key="1">
    <citation type="submission" date="2023-07" db="EMBL/GenBank/DDBJ databases">
        <title>Genomic Encyclopedia of Type Strains, Phase IV (KMG-IV): sequencing the most valuable type-strain genomes for metagenomic binning, comparative biology and taxonomic classification.</title>
        <authorList>
            <person name="Goeker M."/>
        </authorList>
    </citation>
    <scope>NUCLEOTIDE SEQUENCE</scope>
    <source>
        <strain evidence="2">DSM 26174</strain>
    </source>
</reference>
<evidence type="ECO:0000256" key="1">
    <source>
        <dbReference type="SAM" id="Coils"/>
    </source>
</evidence>
<evidence type="ECO:0000313" key="2">
    <source>
        <dbReference type="EMBL" id="MDR6237647.1"/>
    </source>
</evidence>
<sequence>MSNKRSASALEKHWLNIDVEKKEYMSQSEQYFAERKSFFERLVLAEKNLEEGTVVDFVEIDSLSKNLVNAEKDLRDEFDVYFEEEESFVDEFGLYVNEKCDEAEQLNASGAGGLISRYRVETAKFVILLKKFYRQKFLIFQMRHLDLSSKTVDTTGIRRLVVNMSRDINSLDKYLTHESLILSERMNELEEQRSNIGKRVLDSKKTMSDDKLEWQKAQAVVRQDSLRKVEIQRRIDSLQDSIMAKTERQTALKYMKRSWEEEVASYNNEVKSLGIRQESMESTLSTLGKERTVGQERINLLEKKSSSLSAEIEQLSAKILLETDSTSKRRLESSKEILIEDLEREKMLRKIADDNLSGLLEKMESVNGAILELADEKLNNELSISKLKQRMQSSDIETKEIGLKINRYKGERVRLLKSLEELVNKSDLNARKEATARLKYFNSKNIFSTHKSELAVADSAMMTAETYSRQLDLKKDELVQMKRKKDLLSERLKYGRDFEANFGLNLEAKLNESFKAMNIVLHQKDSLNALRIDAEREFYRHFKGNSQLVSDSLFMFQVHDL</sequence>
<dbReference type="EMBL" id="JAVDQD010000001">
    <property type="protein sequence ID" value="MDR6237647.1"/>
    <property type="molecule type" value="Genomic_DNA"/>
</dbReference>
<gene>
    <name evidence="2" type="ORF">HNQ88_000623</name>
</gene>
<dbReference type="AlphaFoldDB" id="A0AAE3XIV1"/>
<feature type="coiled-coil region" evidence="1">
    <location>
        <begin position="256"/>
        <end position="318"/>
    </location>
</feature>